<accession>A0A1Y2ASS0</accession>
<dbReference type="InterPro" id="IPR017907">
    <property type="entry name" value="Znf_RING_CS"/>
</dbReference>
<dbReference type="OrthoDB" id="9049620at2759"/>
<evidence type="ECO:0000256" key="10">
    <source>
        <dbReference type="ARBA" id="ARBA00022771"/>
    </source>
</evidence>
<feature type="region of interest" description="Disordered" evidence="20">
    <location>
        <begin position="102"/>
        <end position="187"/>
    </location>
</feature>
<dbReference type="InterPro" id="IPR003034">
    <property type="entry name" value="SAP_dom"/>
</dbReference>
<keyword evidence="12" id="KW-0862">Zinc</keyword>
<dbReference type="STRING" id="71784.A0A1Y2ASS0"/>
<dbReference type="GO" id="GO:0006513">
    <property type="term" value="P:protein monoubiquitination"/>
    <property type="evidence" value="ECO:0007669"/>
    <property type="project" value="InterPro"/>
</dbReference>
<comment type="pathway">
    <text evidence="3">Protein modification; protein ubiquitination.</text>
</comment>
<dbReference type="PANTHER" id="PTHR14134">
    <property type="entry name" value="E3 UBIQUITIN-PROTEIN LIGASE RAD18"/>
    <property type="match status" value="1"/>
</dbReference>
<name>A0A1Y2ASS0_9TREE</name>
<dbReference type="GO" id="GO:0008270">
    <property type="term" value="F:zinc ion binding"/>
    <property type="evidence" value="ECO:0007669"/>
    <property type="project" value="UniProtKB-KW"/>
</dbReference>
<evidence type="ECO:0000256" key="16">
    <source>
        <dbReference type="ARBA" id="ARBA00031783"/>
    </source>
</evidence>
<proteinExistence type="inferred from homology"/>
<dbReference type="AlphaFoldDB" id="A0A1Y2ASS0"/>
<reference evidence="23 24" key="1">
    <citation type="submission" date="2016-07" db="EMBL/GenBank/DDBJ databases">
        <title>Pervasive Adenine N6-methylation of Active Genes in Fungi.</title>
        <authorList>
            <consortium name="DOE Joint Genome Institute"/>
            <person name="Mondo S.J."/>
            <person name="Dannebaum R.O."/>
            <person name="Kuo R.C."/>
            <person name="Labutti K."/>
            <person name="Haridas S."/>
            <person name="Kuo A."/>
            <person name="Salamov A."/>
            <person name="Ahrendt S.R."/>
            <person name="Lipzen A."/>
            <person name="Sullivan W."/>
            <person name="Andreopoulos W.B."/>
            <person name="Clum A."/>
            <person name="Lindquist E."/>
            <person name="Daum C."/>
            <person name="Ramamoorthy G.K."/>
            <person name="Gryganskyi A."/>
            <person name="Culley D."/>
            <person name="Magnuson J.K."/>
            <person name="James T.Y."/>
            <person name="O'Malley M.A."/>
            <person name="Stajich J.E."/>
            <person name="Spatafora J.W."/>
            <person name="Visel A."/>
            <person name="Grigoriev I.V."/>
        </authorList>
    </citation>
    <scope>NUCLEOTIDE SEQUENCE [LARGE SCALE GENOMIC DNA]</scope>
    <source>
        <strain evidence="23 24">68-887.2</strain>
    </source>
</reference>
<evidence type="ECO:0000256" key="20">
    <source>
        <dbReference type="SAM" id="MobiDB-lite"/>
    </source>
</evidence>
<keyword evidence="10 19" id="KW-0863">Zinc-finger</keyword>
<keyword evidence="7" id="KW-0808">Transferase</keyword>
<comment type="catalytic activity">
    <reaction evidence="1">
        <text>S-ubiquitinyl-[E2 ubiquitin-conjugating enzyme]-L-cysteine + [acceptor protein]-L-lysine = [E2 ubiquitin-conjugating enzyme]-L-cysteine + N(6)-ubiquitinyl-[acceptor protein]-L-lysine.</text>
        <dbReference type="EC" id="2.3.2.27"/>
    </reaction>
</comment>
<dbReference type="PANTHER" id="PTHR14134:SF2">
    <property type="entry name" value="E3 UBIQUITIN-PROTEIN LIGASE RAD18"/>
    <property type="match status" value="1"/>
</dbReference>
<dbReference type="PROSITE" id="PS00518">
    <property type="entry name" value="ZF_RING_1"/>
    <property type="match status" value="1"/>
</dbReference>
<feature type="compositionally biased region" description="Polar residues" evidence="20">
    <location>
        <begin position="141"/>
        <end position="155"/>
    </location>
</feature>
<evidence type="ECO:0000256" key="2">
    <source>
        <dbReference type="ARBA" id="ARBA00004123"/>
    </source>
</evidence>
<keyword evidence="13" id="KW-0238">DNA-binding</keyword>
<evidence type="ECO:0000256" key="17">
    <source>
        <dbReference type="ARBA" id="ARBA00074353"/>
    </source>
</evidence>
<evidence type="ECO:0000256" key="6">
    <source>
        <dbReference type="ARBA" id="ARBA00015551"/>
    </source>
</evidence>
<evidence type="ECO:0000256" key="12">
    <source>
        <dbReference type="ARBA" id="ARBA00022833"/>
    </source>
</evidence>
<keyword evidence="11" id="KW-0833">Ubl conjugation pathway</keyword>
<evidence type="ECO:0000259" key="22">
    <source>
        <dbReference type="PROSITE" id="PS50800"/>
    </source>
</evidence>
<dbReference type="EC" id="2.3.2.27" evidence="5"/>
<dbReference type="EMBL" id="MCFC01000059">
    <property type="protein sequence ID" value="ORY25247.1"/>
    <property type="molecule type" value="Genomic_DNA"/>
</dbReference>
<evidence type="ECO:0000256" key="15">
    <source>
        <dbReference type="ARBA" id="ARBA00023242"/>
    </source>
</evidence>
<dbReference type="GO" id="GO:0006301">
    <property type="term" value="P:DNA damage tolerance"/>
    <property type="evidence" value="ECO:0007669"/>
    <property type="project" value="InterPro"/>
</dbReference>
<evidence type="ECO:0000256" key="9">
    <source>
        <dbReference type="ARBA" id="ARBA00022763"/>
    </source>
</evidence>
<dbReference type="GO" id="GO:0061630">
    <property type="term" value="F:ubiquitin protein ligase activity"/>
    <property type="evidence" value="ECO:0007669"/>
    <property type="project" value="UniProtKB-EC"/>
</dbReference>
<feature type="domain" description="SAP" evidence="22">
    <location>
        <begin position="251"/>
        <end position="285"/>
    </location>
</feature>
<gene>
    <name evidence="23" type="ORF">BCR39DRAFT_544613</name>
</gene>
<evidence type="ECO:0000256" key="13">
    <source>
        <dbReference type="ARBA" id="ARBA00023125"/>
    </source>
</evidence>
<evidence type="ECO:0000256" key="7">
    <source>
        <dbReference type="ARBA" id="ARBA00022679"/>
    </source>
</evidence>
<evidence type="ECO:0000256" key="5">
    <source>
        <dbReference type="ARBA" id="ARBA00012483"/>
    </source>
</evidence>
<dbReference type="InterPro" id="IPR001841">
    <property type="entry name" value="Znf_RING"/>
</dbReference>
<dbReference type="FunFam" id="3.30.40.10:FF:000172">
    <property type="entry name" value="E3 ubiquitin-protein ligase RAD18"/>
    <property type="match status" value="1"/>
</dbReference>
<evidence type="ECO:0000256" key="18">
    <source>
        <dbReference type="ARBA" id="ARBA00082369"/>
    </source>
</evidence>
<evidence type="ECO:0000313" key="23">
    <source>
        <dbReference type="EMBL" id="ORY25247.1"/>
    </source>
</evidence>
<evidence type="ECO:0000256" key="8">
    <source>
        <dbReference type="ARBA" id="ARBA00022723"/>
    </source>
</evidence>
<evidence type="ECO:0000256" key="4">
    <source>
        <dbReference type="ARBA" id="ARBA00009506"/>
    </source>
</evidence>
<sequence>MDMSNHPLLALATDEPPPFPASYPQLQRLDRSIVCPICKEPFSAPVSIACGHSFCSHCIRGSMEVTKKCPVCHESVSEGSIRRNRALEEITDAWDEARPSLIKLSQPPAGPSRKRPPPQPISNDSSLNSLPHLKRRRDSGSRSQSPTKLSTNNHNEAVEFFGSSEEEETSPRENDTEELTEHDEGTCPICSAKMPIVSIPMHIERGCPPIKAAKKVNGSGNQKADWKKVFAGAGKGREKDVEMKRIVKPNYHLSSEKDLRNILSEHGLVTTGDKETLSARVQQWIILFNANLDTSHPKSLSALRAQLTEAEASRKRDKERGKEELGKELETKEGMAKYAKERRGEFERLRKEIMERDKRRAGAAVDTPIEVD</sequence>
<evidence type="ECO:0000256" key="3">
    <source>
        <dbReference type="ARBA" id="ARBA00004906"/>
    </source>
</evidence>
<dbReference type="GO" id="GO:0003697">
    <property type="term" value="F:single-stranded DNA binding"/>
    <property type="evidence" value="ECO:0007669"/>
    <property type="project" value="InterPro"/>
</dbReference>
<dbReference type="InterPro" id="IPR039577">
    <property type="entry name" value="Rad18"/>
</dbReference>
<dbReference type="PROSITE" id="PS50800">
    <property type="entry name" value="SAP"/>
    <property type="match status" value="1"/>
</dbReference>
<keyword evidence="8" id="KW-0479">Metal-binding</keyword>
<comment type="similarity">
    <text evidence="4">Belongs to the RAD18 family.</text>
</comment>
<comment type="subcellular location">
    <subcellularLocation>
        <location evidence="2">Nucleus</location>
    </subcellularLocation>
</comment>
<dbReference type="GO" id="GO:0097505">
    <property type="term" value="C:Rad6-Rad18 complex"/>
    <property type="evidence" value="ECO:0007669"/>
    <property type="project" value="TreeGrafter"/>
</dbReference>
<evidence type="ECO:0000259" key="21">
    <source>
        <dbReference type="PROSITE" id="PS50089"/>
    </source>
</evidence>
<organism evidence="23 24">
    <name type="scientific">Naematelia encephala</name>
    <dbReference type="NCBI Taxonomy" id="71784"/>
    <lineage>
        <taxon>Eukaryota</taxon>
        <taxon>Fungi</taxon>
        <taxon>Dikarya</taxon>
        <taxon>Basidiomycota</taxon>
        <taxon>Agaricomycotina</taxon>
        <taxon>Tremellomycetes</taxon>
        <taxon>Tremellales</taxon>
        <taxon>Naemateliaceae</taxon>
        <taxon>Naematelia</taxon>
    </lineage>
</organism>
<evidence type="ECO:0000256" key="1">
    <source>
        <dbReference type="ARBA" id="ARBA00000900"/>
    </source>
</evidence>
<protein>
    <recommendedName>
        <fullName evidence="6">Postreplication repair E3 ubiquitin-protein ligase RAD18</fullName>
        <ecNumber evidence="5">2.3.2.27</ecNumber>
    </recommendedName>
    <alternativeName>
        <fullName evidence="17">Postreplication repair E3 ubiquitin-protein ligase rad18</fullName>
    </alternativeName>
    <alternativeName>
        <fullName evidence="16 18">RING-type E3 ubiquitin transferase RAD18</fullName>
    </alternativeName>
</protein>
<dbReference type="Gene3D" id="3.30.40.10">
    <property type="entry name" value="Zinc/RING finger domain, C3HC4 (zinc finger)"/>
    <property type="match status" value="1"/>
</dbReference>
<comment type="caution">
    <text evidence="23">The sequence shown here is derived from an EMBL/GenBank/DDBJ whole genome shotgun (WGS) entry which is preliminary data.</text>
</comment>
<keyword evidence="15" id="KW-0539">Nucleus</keyword>
<keyword evidence="24" id="KW-1185">Reference proteome</keyword>
<feature type="region of interest" description="Disordered" evidence="20">
    <location>
        <begin position="309"/>
        <end position="340"/>
    </location>
</feature>
<dbReference type="Proteomes" id="UP000193986">
    <property type="component" value="Unassembled WGS sequence"/>
</dbReference>
<evidence type="ECO:0000256" key="11">
    <source>
        <dbReference type="ARBA" id="ARBA00022786"/>
    </source>
</evidence>
<evidence type="ECO:0000256" key="14">
    <source>
        <dbReference type="ARBA" id="ARBA00023204"/>
    </source>
</evidence>
<dbReference type="PROSITE" id="PS50089">
    <property type="entry name" value="ZF_RING_2"/>
    <property type="match status" value="1"/>
</dbReference>
<dbReference type="SMART" id="SM00184">
    <property type="entry name" value="RING"/>
    <property type="match status" value="1"/>
</dbReference>
<dbReference type="Pfam" id="PF13923">
    <property type="entry name" value="zf-C3HC4_2"/>
    <property type="match status" value="1"/>
</dbReference>
<dbReference type="SUPFAM" id="SSF57850">
    <property type="entry name" value="RING/U-box"/>
    <property type="match status" value="1"/>
</dbReference>
<dbReference type="GO" id="GO:0005634">
    <property type="term" value="C:nucleus"/>
    <property type="evidence" value="ECO:0007669"/>
    <property type="project" value="UniProtKB-SubCell"/>
</dbReference>
<dbReference type="GO" id="GO:0006281">
    <property type="term" value="P:DNA repair"/>
    <property type="evidence" value="ECO:0007669"/>
    <property type="project" value="UniProtKB-KW"/>
</dbReference>
<feature type="domain" description="RING-type" evidence="21">
    <location>
        <begin position="35"/>
        <end position="73"/>
    </location>
</feature>
<feature type="compositionally biased region" description="Basic and acidic residues" evidence="20">
    <location>
        <begin position="311"/>
        <end position="340"/>
    </location>
</feature>
<dbReference type="FunCoup" id="A0A1Y2ASS0">
    <property type="interactions" value="151"/>
</dbReference>
<evidence type="ECO:0000256" key="19">
    <source>
        <dbReference type="PROSITE-ProRule" id="PRU00175"/>
    </source>
</evidence>
<keyword evidence="14" id="KW-0234">DNA repair</keyword>
<evidence type="ECO:0000313" key="24">
    <source>
        <dbReference type="Proteomes" id="UP000193986"/>
    </source>
</evidence>
<dbReference type="InterPro" id="IPR013083">
    <property type="entry name" value="Znf_RING/FYVE/PHD"/>
</dbReference>
<keyword evidence="9" id="KW-0227">DNA damage</keyword>
<dbReference type="InParanoid" id="A0A1Y2ASS0"/>